<gene>
    <name evidence="5" type="ORF">UU34_C0022G0003</name>
</gene>
<evidence type="ECO:0000256" key="3">
    <source>
        <dbReference type="ARBA" id="ARBA00022679"/>
    </source>
</evidence>
<sequence>MQLSIVMPVYNEGEVIKKTIHGVETKVKIPHELLIIYDMDDDITINPVQKLQKKFPNVKLIKNLFGNGALNALKTGLKSAKGEGVCVMMADLTDDPKILNGMYRKYLEGFDVVAASRYMAGGRQLGGPLIKRILTQTAGLSLHFLVGLPTHDATNSFRLYSKKFLDSVKIESDGGFELAIELTVKAHFWGYKVGEVPTTWRYLAKESRFYLAKWLPKYLKWYLWAVNRRLHQFLHSF</sequence>
<dbReference type="CDD" id="cd04179">
    <property type="entry name" value="DPM_DPG-synthase_like"/>
    <property type="match status" value="1"/>
</dbReference>
<dbReference type="InterPro" id="IPR029044">
    <property type="entry name" value="Nucleotide-diphossugar_trans"/>
</dbReference>
<feature type="domain" description="Glycosyltransferase 2-like" evidence="4">
    <location>
        <begin position="4"/>
        <end position="166"/>
    </location>
</feature>
<organism evidence="5 6">
    <name type="scientific">Candidatus Curtissbacteria bacterium GW2011_GWA1_41_11</name>
    <dbReference type="NCBI Taxonomy" id="1618409"/>
    <lineage>
        <taxon>Bacteria</taxon>
        <taxon>Candidatus Curtissiibacteriota</taxon>
    </lineage>
</organism>
<evidence type="ECO:0000256" key="1">
    <source>
        <dbReference type="ARBA" id="ARBA00006739"/>
    </source>
</evidence>
<dbReference type="Pfam" id="PF00535">
    <property type="entry name" value="Glycos_transf_2"/>
    <property type="match status" value="1"/>
</dbReference>
<protein>
    <submittedName>
        <fullName evidence="5">Glycosyl transferase, family 2</fullName>
    </submittedName>
</protein>
<comment type="caution">
    <text evidence="5">The sequence shown here is derived from an EMBL/GenBank/DDBJ whole genome shotgun (WGS) entry which is preliminary data.</text>
</comment>
<dbReference type="EMBL" id="LCAG01000022">
    <property type="protein sequence ID" value="KKR86068.1"/>
    <property type="molecule type" value="Genomic_DNA"/>
</dbReference>
<dbReference type="AlphaFoldDB" id="A0A0G0UAP9"/>
<dbReference type="SUPFAM" id="SSF53448">
    <property type="entry name" value="Nucleotide-diphospho-sugar transferases"/>
    <property type="match status" value="1"/>
</dbReference>
<comment type="similarity">
    <text evidence="1">Belongs to the glycosyltransferase 2 family.</text>
</comment>
<keyword evidence="3 5" id="KW-0808">Transferase</keyword>
<dbReference type="InterPro" id="IPR001173">
    <property type="entry name" value="Glyco_trans_2-like"/>
</dbReference>
<dbReference type="InterPro" id="IPR039528">
    <property type="entry name" value="DPM1-like"/>
</dbReference>
<evidence type="ECO:0000256" key="2">
    <source>
        <dbReference type="ARBA" id="ARBA00022676"/>
    </source>
</evidence>
<dbReference type="Gene3D" id="3.90.550.10">
    <property type="entry name" value="Spore Coat Polysaccharide Biosynthesis Protein SpsA, Chain A"/>
    <property type="match status" value="1"/>
</dbReference>
<evidence type="ECO:0000313" key="5">
    <source>
        <dbReference type="EMBL" id="KKR86068.1"/>
    </source>
</evidence>
<keyword evidence="2" id="KW-0328">Glycosyltransferase</keyword>
<dbReference type="PANTHER" id="PTHR43398:SF1">
    <property type="entry name" value="DOLICHOL-PHOSPHATE MANNOSYLTRANSFERASE SUBUNIT 1"/>
    <property type="match status" value="1"/>
</dbReference>
<evidence type="ECO:0000313" key="6">
    <source>
        <dbReference type="Proteomes" id="UP000034854"/>
    </source>
</evidence>
<accession>A0A0G0UAP9</accession>
<reference evidence="5 6" key="1">
    <citation type="journal article" date="2015" name="Nature">
        <title>rRNA introns, odd ribosomes, and small enigmatic genomes across a large radiation of phyla.</title>
        <authorList>
            <person name="Brown C.T."/>
            <person name="Hug L.A."/>
            <person name="Thomas B.C."/>
            <person name="Sharon I."/>
            <person name="Castelle C.J."/>
            <person name="Singh A."/>
            <person name="Wilkins M.J."/>
            <person name="Williams K.H."/>
            <person name="Banfield J.F."/>
        </authorList>
    </citation>
    <scope>NUCLEOTIDE SEQUENCE [LARGE SCALE GENOMIC DNA]</scope>
</reference>
<evidence type="ECO:0000259" key="4">
    <source>
        <dbReference type="Pfam" id="PF00535"/>
    </source>
</evidence>
<dbReference type="Proteomes" id="UP000034854">
    <property type="component" value="Unassembled WGS sequence"/>
</dbReference>
<dbReference type="PANTHER" id="PTHR43398">
    <property type="entry name" value="DOLICHOL-PHOSPHATE MANNOSYLTRANSFERASE SUBUNIT 1"/>
    <property type="match status" value="1"/>
</dbReference>
<dbReference type="GO" id="GO:0004582">
    <property type="term" value="F:dolichyl-phosphate beta-D-mannosyltransferase activity"/>
    <property type="evidence" value="ECO:0007669"/>
    <property type="project" value="InterPro"/>
</dbReference>
<proteinExistence type="inferred from homology"/>
<name>A0A0G0UAP9_9BACT</name>